<evidence type="ECO:0000256" key="6">
    <source>
        <dbReference type="SAM" id="MobiDB-lite"/>
    </source>
</evidence>
<dbReference type="PROSITE" id="PS00108">
    <property type="entry name" value="PROTEIN_KINASE_ST"/>
    <property type="match status" value="1"/>
</dbReference>
<dbReference type="InterPro" id="IPR008271">
    <property type="entry name" value="Ser/Thr_kinase_AS"/>
</dbReference>
<evidence type="ECO:0000259" key="8">
    <source>
        <dbReference type="PROSITE" id="PS50011"/>
    </source>
</evidence>
<dbReference type="PROSITE" id="PS50011">
    <property type="entry name" value="PROTEIN_KINASE_DOM"/>
    <property type="match status" value="1"/>
</dbReference>
<dbReference type="SUPFAM" id="SSF56112">
    <property type="entry name" value="Protein kinase-like (PK-like)"/>
    <property type="match status" value="1"/>
</dbReference>
<dbReference type="PANTHER" id="PTHR43289">
    <property type="entry name" value="MITOGEN-ACTIVATED PROTEIN KINASE KINASE KINASE 20-RELATED"/>
    <property type="match status" value="1"/>
</dbReference>
<keyword evidence="7" id="KW-1133">Transmembrane helix</keyword>
<feature type="region of interest" description="Disordered" evidence="6">
    <location>
        <begin position="313"/>
        <end position="332"/>
    </location>
</feature>
<dbReference type="InterPro" id="IPR011009">
    <property type="entry name" value="Kinase-like_dom_sf"/>
</dbReference>
<keyword evidence="2 5" id="KW-0547">Nucleotide-binding</keyword>
<feature type="transmembrane region" description="Helical" evidence="7">
    <location>
        <begin position="337"/>
        <end position="359"/>
    </location>
</feature>
<evidence type="ECO:0000256" key="1">
    <source>
        <dbReference type="ARBA" id="ARBA00022679"/>
    </source>
</evidence>
<reference evidence="9 10" key="1">
    <citation type="submission" date="2019-10" db="EMBL/GenBank/DDBJ databases">
        <title>A soil myxobacterium in the family Polyangiaceae.</title>
        <authorList>
            <person name="Li Y."/>
            <person name="Wang J."/>
        </authorList>
    </citation>
    <scope>NUCLEOTIDE SEQUENCE [LARGE SCALE GENOMIC DNA]</scope>
    <source>
        <strain evidence="9 10">DSM 14734</strain>
    </source>
</reference>
<organism evidence="9 10">
    <name type="scientific">Polyangium spumosum</name>
    <dbReference type="NCBI Taxonomy" id="889282"/>
    <lineage>
        <taxon>Bacteria</taxon>
        <taxon>Pseudomonadati</taxon>
        <taxon>Myxococcota</taxon>
        <taxon>Polyangia</taxon>
        <taxon>Polyangiales</taxon>
        <taxon>Polyangiaceae</taxon>
        <taxon>Polyangium</taxon>
    </lineage>
</organism>
<dbReference type="Gene3D" id="1.10.510.10">
    <property type="entry name" value="Transferase(Phosphotransferase) domain 1"/>
    <property type="match status" value="1"/>
</dbReference>
<keyword evidence="10" id="KW-1185">Reference proteome</keyword>
<evidence type="ECO:0000313" key="9">
    <source>
        <dbReference type="EMBL" id="MRG91499.1"/>
    </source>
</evidence>
<comment type="caution">
    <text evidence="9">The sequence shown here is derived from an EMBL/GenBank/DDBJ whole genome shotgun (WGS) entry which is preliminary data.</text>
</comment>
<feature type="compositionally biased region" description="Low complexity" evidence="6">
    <location>
        <begin position="373"/>
        <end position="424"/>
    </location>
</feature>
<accession>A0A6N7PHK3</accession>
<evidence type="ECO:0000313" key="10">
    <source>
        <dbReference type="Proteomes" id="UP000440224"/>
    </source>
</evidence>
<feature type="binding site" evidence="5">
    <location>
        <position position="55"/>
    </location>
    <ligand>
        <name>ATP</name>
        <dbReference type="ChEBI" id="CHEBI:30616"/>
    </ligand>
</feature>
<dbReference type="InterPro" id="IPR000719">
    <property type="entry name" value="Prot_kinase_dom"/>
</dbReference>
<keyword evidence="3 9" id="KW-0418">Kinase</keyword>
<dbReference type="GO" id="GO:0005524">
    <property type="term" value="F:ATP binding"/>
    <property type="evidence" value="ECO:0007669"/>
    <property type="project" value="UniProtKB-UniRule"/>
</dbReference>
<dbReference type="SMART" id="SM00220">
    <property type="entry name" value="S_TKc"/>
    <property type="match status" value="1"/>
</dbReference>
<dbReference type="InterPro" id="IPR017441">
    <property type="entry name" value="Protein_kinase_ATP_BS"/>
</dbReference>
<proteinExistence type="predicted"/>
<dbReference type="GO" id="GO:0004674">
    <property type="term" value="F:protein serine/threonine kinase activity"/>
    <property type="evidence" value="ECO:0007669"/>
    <property type="project" value="TreeGrafter"/>
</dbReference>
<dbReference type="Pfam" id="PF00069">
    <property type="entry name" value="Pkinase"/>
    <property type="match status" value="1"/>
</dbReference>
<dbReference type="AlphaFoldDB" id="A0A6N7PHK3"/>
<gene>
    <name evidence="9" type="ORF">GF068_06110</name>
</gene>
<dbReference type="PANTHER" id="PTHR43289:SF6">
    <property type="entry name" value="SERINE_THREONINE-PROTEIN KINASE NEKL-3"/>
    <property type="match status" value="1"/>
</dbReference>
<dbReference type="OrthoDB" id="5516937at2"/>
<evidence type="ECO:0000256" key="3">
    <source>
        <dbReference type="ARBA" id="ARBA00022777"/>
    </source>
</evidence>
<dbReference type="CDD" id="cd14014">
    <property type="entry name" value="STKc_PknB_like"/>
    <property type="match status" value="1"/>
</dbReference>
<evidence type="ECO:0000256" key="2">
    <source>
        <dbReference type="ARBA" id="ARBA00022741"/>
    </source>
</evidence>
<dbReference type="EMBL" id="WJIE01000001">
    <property type="protein sequence ID" value="MRG91499.1"/>
    <property type="molecule type" value="Genomic_DNA"/>
</dbReference>
<sequence length="440" mass="46295">MRPAEPELQSVRPTPWAPGSIIGGKYRLTTPIGAGGMGEVWRAEHTSLGTTVAVKLVDLASAQNPQETMARFLHEARAAARLKNENVVQTMDHGAQGHVAYIVMELLEGESLAKRLARQRVLPASDAVRLFREMARALERAHKQGIVHRDLKPENVFLANEEGREVVKILDFGIAKTADAGHDPHLKTHAGTVLGTPAYMSPEQVLGKEIDFRSDLWQLAMIAFECVTGARAFSGATLGELFMRICSAPLPVPSQAARNVPPGFDAWFARAAQRDPKERFQSARELAEALSIVLLRSQGGGAATVPLGSMVQSGKLEPTGQSTAWSSGASNPSSRRALTIALAVLPVLLIGVVGAVWIVKGRDPDPPAPAPSARPAASVSPPASPSIIAPAPAPNVPATAEPAATTDADAPPSPSAPDAGKPAPVRGGGKRIGKEDVLGF</sequence>
<protein>
    <submittedName>
        <fullName evidence="9">Protein kinase</fullName>
    </submittedName>
</protein>
<feature type="compositionally biased region" description="Polar residues" evidence="6">
    <location>
        <begin position="319"/>
        <end position="332"/>
    </location>
</feature>
<keyword evidence="4 5" id="KW-0067">ATP-binding</keyword>
<keyword evidence="7" id="KW-0812">Transmembrane</keyword>
<dbReference type="PROSITE" id="PS00107">
    <property type="entry name" value="PROTEIN_KINASE_ATP"/>
    <property type="match status" value="1"/>
</dbReference>
<evidence type="ECO:0000256" key="7">
    <source>
        <dbReference type="SAM" id="Phobius"/>
    </source>
</evidence>
<keyword evidence="7" id="KW-0472">Membrane</keyword>
<feature type="domain" description="Protein kinase" evidence="8">
    <location>
        <begin position="26"/>
        <end position="294"/>
    </location>
</feature>
<keyword evidence="1" id="KW-0808">Transferase</keyword>
<dbReference type="Gene3D" id="3.30.200.20">
    <property type="entry name" value="Phosphorylase Kinase, domain 1"/>
    <property type="match status" value="1"/>
</dbReference>
<dbReference type="RefSeq" id="WP_153818283.1">
    <property type="nucleotide sequence ID" value="NZ_WJIE01000001.1"/>
</dbReference>
<evidence type="ECO:0000256" key="5">
    <source>
        <dbReference type="PROSITE-ProRule" id="PRU10141"/>
    </source>
</evidence>
<name>A0A6N7PHK3_9BACT</name>
<dbReference type="Proteomes" id="UP000440224">
    <property type="component" value="Unassembled WGS sequence"/>
</dbReference>
<feature type="region of interest" description="Disordered" evidence="6">
    <location>
        <begin position="365"/>
        <end position="440"/>
    </location>
</feature>
<evidence type="ECO:0000256" key="4">
    <source>
        <dbReference type="ARBA" id="ARBA00022840"/>
    </source>
</evidence>